<evidence type="ECO:0000256" key="1">
    <source>
        <dbReference type="SAM" id="MobiDB-lite"/>
    </source>
</evidence>
<gene>
    <name evidence="3" type="ORF">F5X68DRAFT_262809</name>
</gene>
<feature type="domain" description="C2H2-type" evidence="2">
    <location>
        <begin position="416"/>
        <end position="439"/>
    </location>
</feature>
<dbReference type="PANTHER" id="PTHR35391">
    <property type="entry name" value="C2H2-TYPE DOMAIN-CONTAINING PROTEIN-RELATED"/>
    <property type="match status" value="1"/>
</dbReference>
<feature type="compositionally biased region" description="Acidic residues" evidence="1">
    <location>
        <begin position="93"/>
        <end position="114"/>
    </location>
</feature>
<organism evidence="3 4">
    <name type="scientific">Plectosphaerella plurivora</name>
    <dbReference type="NCBI Taxonomy" id="936078"/>
    <lineage>
        <taxon>Eukaryota</taxon>
        <taxon>Fungi</taxon>
        <taxon>Dikarya</taxon>
        <taxon>Ascomycota</taxon>
        <taxon>Pezizomycotina</taxon>
        <taxon>Sordariomycetes</taxon>
        <taxon>Hypocreomycetidae</taxon>
        <taxon>Glomerellales</taxon>
        <taxon>Plectosphaerellaceae</taxon>
        <taxon>Plectosphaerella</taxon>
    </lineage>
</organism>
<dbReference type="OrthoDB" id="20872at2759"/>
<evidence type="ECO:0000313" key="3">
    <source>
        <dbReference type="EMBL" id="KAH6684941.1"/>
    </source>
</evidence>
<feature type="region of interest" description="Disordered" evidence="1">
    <location>
        <begin position="656"/>
        <end position="676"/>
    </location>
</feature>
<dbReference type="SMART" id="SM00355">
    <property type="entry name" value="ZnF_C2H2"/>
    <property type="match status" value="3"/>
</dbReference>
<feature type="region of interest" description="Disordered" evidence="1">
    <location>
        <begin position="263"/>
        <end position="299"/>
    </location>
</feature>
<protein>
    <recommendedName>
        <fullName evidence="2">C2H2-type domain-containing protein</fullName>
    </recommendedName>
</protein>
<feature type="region of interest" description="Disordered" evidence="1">
    <location>
        <begin position="500"/>
        <end position="532"/>
    </location>
</feature>
<proteinExistence type="predicted"/>
<reference evidence="3" key="1">
    <citation type="journal article" date="2021" name="Nat. Commun.">
        <title>Genetic determinants of endophytism in the Arabidopsis root mycobiome.</title>
        <authorList>
            <person name="Mesny F."/>
            <person name="Miyauchi S."/>
            <person name="Thiergart T."/>
            <person name="Pickel B."/>
            <person name="Atanasova L."/>
            <person name="Karlsson M."/>
            <person name="Huettel B."/>
            <person name="Barry K.W."/>
            <person name="Haridas S."/>
            <person name="Chen C."/>
            <person name="Bauer D."/>
            <person name="Andreopoulos W."/>
            <person name="Pangilinan J."/>
            <person name="LaButti K."/>
            <person name="Riley R."/>
            <person name="Lipzen A."/>
            <person name="Clum A."/>
            <person name="Drula E."/>
            <person name="Henrissat B."/>
            <person name="Kohler A."/>
            <person name="Grigoriev I.V."/>
            <person name="Martin F.M."/>
            <person name="Hacquard S."/>
        </authorList>
    </citation>
    <scope>NUCLEOTIDE SEQUENCE</scope>
    <source>
        <strain evidence="3">MPI-SDFR-AT-0117</strain>
    </source>
</reference>
<dbReference type="Proteomes" id="UP000770015">
    <property type="component" value="Unassembled WGS sequence"/>
</dbReference>
<evidence type="ECO:0000313" key="4">
    <source>
        <dbReference type="Proteomes" id="UP000770015"/>
    </source>
</evidence>
<dbReference type="EMBL" id="JAGSXJ010000016">
    <property type="protein sequence ID" value="KAH6684941.1"/>
    <property type="molecule type" value="Genomic_DNA"/>
</dbReference>
<feature type="domain" description="C2H2-type" evidence="2">
    <location>
        <begin position="463"/>
        <end position="485"/>
    </location>
</feature>
<feature type="domain" description="C2H2-type" evidence="2">
    <location>
        <begin position="385"/>
        <end position="412"/>
    </location>
</feature>
<dbReference type="AlphaFoldDB" id="A0A9P8V8D2"/>
<dbReference type="InterPro" id="IPR013087">
    <property type="entry name" value="Znf_C2H2_type"/>
</dbReference>
<feature type="compositionally biased region" description="Low complexity" evidence="1">
    <location>
        <begin position="500"/>
        <end position="516"/>
    </location>
</feature>
<comment type="caution">
    <text evidence="3">The sequence shown here is derived from an EMBL/GenBank/DDBJ whole genome shotgun (WGS) entry which is preliminary data.</text>
</comment>
<name>A0A9P8V8D2_9PEZI</name>
<accession>A0A9P8V8D2</accession>
<feature type="compositionally biased region" description="Acidic residues" evidence="1">
    <location>
        <begin position="121"/>
        <end position="132"/>
    </location>
</feature>
<keyword evidence="4" id="KW-1185">Reference proteome</keyword>
<evidence type="ECO:0000259" key="2">
    <source>
        <dbReference type="SMART" id="SM00355"/>
    </source>
</evidence>
<feature type="region of interest" description="Disordered" evidence="1">
    <location>
        <begin position="92"/>
        <end position="146"/>
    </location>
</feature>
<sequence length="676" mass="76230">MESLELHAIGRVIFDTFASLHSDSTIRQISSHEQSFRLWAHSLGLHQKGHASLDYRLRDAGAVRSLVGDVLGELRSHLENLLEISTGKRLPFEEDVDVDDEMDEEDETGDDEDGERVASLEAEDEEMEEAEHDEASSTSSSDARPGEVDFRLQSLGENLDALYSIAAKIRNPRYRPQRATEDLYKHVPADIRALFRKEREEAEVAIVSYVHRRVLLEAMGTEHEVLVTAHSSPDNWLIRRTGIANARRKQQFVYWRDHADRIARGPKDNAPPAAEDSIPHAQPADGLGGQGASQLGGTSVFKDQGVTSTLFEPIKSLATSATRLDGNAVRLDDLRSVISHDTRPSTAVNLKGEGVEWPPPPVQTESTRFFTYAWRVHLIHDLQPYHCTYKDCHDPNRTYGRHQDWVDHENLHLRVWHCQQHGLEFETQPEYIAHLEAQHAADPHTLSPELLASVVGPSLQPHRDCPFCPTSLADVPTMQQHVAYHLERLAQFALPPLNTDSAAGDADAQSGHSSDSNQVHRRGRQGSAEGDFNEIENGLFKTWVADPPEEIFRIQENPPVNYGESNLWLGDRSWASIDDWVEHCAEEHVGDPEQSYVQMEYHRRRPNDPAPEDLTDSKTPAAPTEAYFPYLEHLDLRSNFASRGDASKTRYHTQPKIYHDASTSPMDTHLNVPNFR</sequence>
<dbReference type="PANTHER" id="PTHR35391:SF7">
    <property type="entry name" value="C2H2-TYPE DOMAIN-CONTAINING PROTEIN"/>
    <property type="match status" value="1"/>
</dbReference>